<reference evidence="2 3" key="1">
    <citation type="journal article" date="2018" name="PLoS Pathog.">
        <title>Evolution of structural diversity of trichothecenes, a family of toxins produced by plant pathogenic and entomopathogenic fungi.</title>
        <authorList>
            <person name="Proctor R.H."/>
            <person name="McCormick S.P."/>
            <person name="Kim H.S."/>
            <person name="Cardoza R.E."/>
            <person name="Stanley A.M."/>
            <person name="Lindo L."/>
            <person name="Kelly A."/>
            <person name="Brown D.W."/>
            <person name="Lee T."/>
            <person name="Vaughan M.M."/>
            <person name="Alexander N.J."/>
            <person name="Busman M."/>
            <person name="Gutierrez S."/>
        </authorList>
    </citation>
    <scope>NUCLEOTIDE SEQUENCE [LARGE SCALE GENOMIC DNA]</scope>
    <source>
        <strain evidence="2 3">NRRL 3299</strain>
    </source>
</reference>
<dbReference type="EMBL" id="PXOF01000078">
    <property type="protein sequence ID" value="RGP67826.1"/>
    <property type="molecule type" value="Genomic_DNA"/>
</dbReference>
<evidence type="ECO:0000313" key="2">
    <source>
        <dbReference type="EMBL" id="RGP67826.1"/>
    </source>
</evidence>
<evidence type="ECO:0000256" key="1">
    <source>
        <dbReference type="SAM" id="Phobius"/>
    </source>
</evidence>
<keyword evidence="1" id="KW-0812">Transmembrane</keyword>
<keyword evidence="1" id="KW-0472">Membrane</keyword>
<dbReference type="AlphaFoldDB" id="A0A395S5Y7"/>
<name>A0A395S5Y7_FUSSP</name>
<accession>A0A395S5Y7</accession>
<gene>
    <name evidence="2" type="ORF">FSPOR_5661</name>
</gene>
<sequence length="189" mass="21153">MFGNTTMLDNNMTFPGPARFPFENPLSISEFSAFKRSVLHFVVICITLVTAVANTILVAVVYRKTYYPNTIFKAPEGNLSEPVKVYIAALNRNIFILAGLQICFLLSSSTIRSIKGKGVAINHAFLCYSVIFATMVTQAWNLWRIYKFEPPKDEAIELVNYPPADAQGCEQDQDADPVPPYAAFFRRPA</sequence>
<dbReference type="Proteomes" id="UP000266152">
    <property type="component" value="Unassembled WGS sequence"/>
</dbReference>
<feature type="transmembrane region" description="Helical" evidence="1">
    <location>
        <begin position="85"/>
        <end position="107"/>
    </location>
</feature>
<evidence type="ECO:0000313" key="3">
    <source>
        <dbReference type="Proteomes" id="UP000266152"/>
    </source>
</evidence>
<feature type="transmembrane region" description="Helical" evidence="1">
    <location>
        <begin position="119"/>
        <end position="140"/>
    </location>
</feature>
<feature type="transmembrane region" description="Helical" evidence="1">
    <location>
        <begin position="38"/>
        <end position="62"/>
    </location>
</feature>
<protein>
    <submittedName>
        <fullName evidence="2">Uncharacterized protein</fullName>
    </submittedName>
</protein>
<keyword evidence="1" id="KW-1133">Transmembrane helix</keyword>
<proteinExistence type="predicted"/>
<keyword evidence="3" id="KW-1185">Reference proteome</keyword>
<comment type="caution">
    <text evidence="2">The sequence shown here is derived from an EMBL/GenBank/DDBJ whole genome shotgun (WGS) entry which is preliminary data.</text>
</comment>
<organism evidence="2 3">
    <name type="scientific">Fusarium sporotrichioides</name>
    <dbReference type="NCBI Taxonomy" id="5514"/>
    <lineage>
        <taxon>Eukaryota</taxon>
        <taxon>Fungi</taxon>
        <taxon>Dikarya</taxon>
        <taxon>Ascomycota</taxon>
        <taxon>Pezizomycotina</taxon>
        <taxon>Sordariomycetes</taxon>
        <taxon>Hypocreomycetidae</taxon>
        <taxon>Hypocreales</taxon>
        <taxon>Nectriaceae</taxon>
        <taxon>Fusarium</taxon>
    </lineage>
</organism>